<reference evidence="3" key="1">
    <citation type="submission" date="2023-03" db="EMBL/GenBank/DDBJ databases">
        <title>Massive genome expansion in bonnet fungi (Mycena s.s.) driven by repeated elements and novel gene families across ecological guilds.</title>
        <authorList>
            <consortium name="Lawrence Berkeley National Laboratory"/>
            <person name="Harder C.B."/>
            <person name="Miyauchi S."/>
            <person name="Viragh M."/>
            <person name="Kuo A."/>
            <person name="Thoen E."/>
            <person name="Andreopoulos B."/>
            <person name="Lu D."/>
            <person name="Skrede I."/>
            <person name="Drula E."/>
            <person name="Henrissat B."/>
            <person name="Morin E."/>
            <person name="Kohler A."/>
            <person name="Barry K."/>
            <person name="LaButti K."/>
            <person name="Morin E."/>
            <person name="Salamov A."/>
            <person name="Lipzen A."/>
            <person name="Mereny Z."/>
            <person name="Hegedus B."/>
            <person name="Baldrian P."/>
            <person name="Stursova M."/>
            <person name="Weitz H."/>
            <person name="Taylor A."/>
            <person name="Grigoriev I.V."/>
            <person name="Nagy L.G."/>
            <person name="Martin F."/>
            <person name="Kauserud H."/>
        </authorList>
    </citation>
    <scope>NUCLEOTIDE SEQUENCE</scope>
    <source>
        <strain evidence="3">CBHHK002</strain>
    </source>
</reference>
<name>A0AAD7AI25_9AGAR</name>
<dbReference type="SUPFAM" id="SSF81383">
    <property type="entry name" value="F-box domain"/>
    <property type="match status" value="1"/>
</dbReference>
<feature type="region of interest" description="Disordered" evidence="1">
    <location>
        <begin position="387"/>
        <end position="429"/>
    </location>
</feature>
<dbReference type="PROSITE" id="PS50181">
    <property type="entry name" value="FBOX"/>
    <property type="match status" value="1"/>
</dbReference>
<feature type="region of interest" description="Disordered" evidence="1">
    <location>
        <begin position="520"/>
        <end position="562"/>
    </location>
</feature>
<dbReference type="EMBL" id="JARIHO010000006">
    <property type="protein sequence ID" value="KAJ7359094.1"/>
    <property type="molecule type" value="Genomic_DNA"/>
</dbReference>
<proteinExistence type="predicted"/>
<organism evidence="3 4">
    <name type="scientific">Mycena albidolilacea</name>
    <dbReference type="NCBI Taxonomy" id="1033008"/>
    <lineage>
        <taxon>Eukaryota</taxon>
        <taxon>Fungi</taxon>
        <taxon>Dikarya</taxon>
        <taxon>Basidiomycota</taxon>
        <taxon>Agaricomycotina</taxon>
        <taxon>Agaricomycetes</taxon>
        <taxon>Agaricomycetidae</taxon>
        <taxon>Agaricales</taxon>
        <taxon>Marasmiineae</taxon>
        <taxon>Mycenaceae</taxon>
        <taxon>Mycena</taxon>
    </lineage>
</organism>
<feature type="compositionally biased region" description="Polar residues" evidence="1">
    <location>
        <begin position="396"/>
        <end position="411"/>
    </location>
</feature>
<dbReference type="InterPro" id="IPR001810">
    <property type="entry name" value="F-box_dom"/>
</dbReference>
<dbReference type="Proteomes" id="UP001218218">
    <property type="component" value="Unassembled WGS sequence"/>
</dbReference>
<accession>A0AAD7AI25</accession>
<evidence type="ECO:0000313" key="3">
    <source>
        <dbReference type="EMBL" id="KAJ7359094.1"/>
    </source>
</evidence>
<evidence type="ECO:0000256" key="1">
    <source>
        <dbReference type="SAM" id="MobiDB-lite"/>
    </source>
</evidence>
<sequence>MDRPKLPVELLCQVLYLLDATDLITCGTVNRYFRSLIRESSRLQFTLELAKHRMLSLLPPTELPSYSARLKLLRDRERNWRSPRHWSSLQKLTLPPTGTVYEFTGGYYANGRDDDNKITSGISFFELPSTESTGPLKSWTHAMGGIKIVDFTMDPPQDLLVLVALAPPQCESVYQIHLRSFATNEPHPESSLPMGVLQCLPKVTDHLVPLETTGAVRVQVAGDLVALLVKEVHDSVSAHLQIFNWRHGSHHSCAMSRMAGIEDFTFLSDSTFLVVRPSGRFECYTFENPISGSTVPKLKSSYSLPPLQDGFMYWYICMSSNPAPGYVPSRKITGNRVYYPRPDERILACCLYIFKPTGPGDHHVHSFVFFLNTKMFLDAATAESAATAPPKIDTAAESSGSSLPDSPTFLAQQSQPPSDSDSDSPHLPHPYQLFSPHPSFFTAVNVQTQAPFPAPPTAQTALSHSRQLHLRALALGSGGVQPVPWDAWGPAHTRWFDEALSTDWQHALYGLKTVECIDPANPPRPVPANPGEVGARFDDDGDGGAGGASQAEAGAASQQHEGRGAIHTVADLLNGVAFDVVDDDRVDELMRPRPRPSQANLRIRDYNPYSLLLSPEEEAEALGAASPEAEAEDETGKGKGKGKEKAREPVCEFQWTRRIVTTSSTTPSRGVFLKDIVSSLPYSEVVSKEKFKVTDVMMDHCRVLLMQRGQAGRLKGIDVLTM</sequence>
<feature type="compositionally biased region" description="Basic and acidic residues" evidence="1">
    <location>
        <begin position="634"/>
        <end position="645"/>
    </location>
</feature>
<comment type="caution">
    <text evidence="3">The sequence shown here is derived from an EMBL/GenBank/DDBJ whole genome shotgun (WGS) entry which is preliminary data.</text>
</comment>
<dbReference type="SMART" id="SM00256">
    <property type="entry name" value="FBOX"/>
    <property type="match status" value="1"/>
</dbReference>
<protein>
    <recommendedName>
        <fullName evidence="2">F-box domain-containing protein</fullName>
    </recommendedName>
</protein>
<evidence type="ECO:0000259" key="2">
    <source>
        <dbReference type="PROSITE" id="PS50181"/>
    </source>
</evidence>
<feature type="region of interest" description="Disordered" evidence="1">
    <location>
        <begin position="618"/>
        <end position="645"/>
    </location>
</feature>
<keyword evidence="4" id="KW-1185">Reference proteome</keyword>
<dbReference type="CDD" id="cd09917">
    <property type="entry name" value="F-box_SF"/>
    <property type="match status" value="1"/>
</dbReference>
<gene>
    <name evidence="3" type="ORF">DFH08DRAFT_403272</name>
</gene>
<dbReference type="Pfam" id="PF12937">
    <property type="entry name" value="F-box-like"/>
    <property type="match status" value="1"/>
</dbReference>
<dbReference type="InterPro" id="IPR036047">
    <property type="entry name" value="F-box-like_dom_sf"/>
</dbReference>
<feature type="domain" description="F-box" evidence="2">
    <location>
        <begin position="1"/>
        <end position="46"/>
    </location>
</feature>
<dbReference type="AlphaFoldDB" id="A0AAD7AI25"/>
<dbReference type="Gene3D" id="1.20.1280.50">
    <property type="match status" value="1"/>
</dbReference>
<evidence type="ECO:0000313" key="4">
    <source>
        <dbReference type="Proteomes" id="UP001218218"/>
    </source>
</evidence>